<accession>A0A5C3KUA0</accession>
<gene>
    <name evidence="1" type="ORF">FA15DRAFT_656069</name>
</gene>
<dbReference type="EMBL" id="ML210204">
    <property type="protein sequence ID" value="TFK24201.1"/>
    <property type="molecule type" value="Genomic_DNA"/>
</dbReference>
<organism evidence="1 2">
    <name type="scientific">Coprinopsis marcescibilis</name>
    <name type="common">Agaric fungus</name>
    <name type="synonym">Psathyrella marcescibilis</name>
    <dbReference type="NCBI Taxonomy" id="230819"/>
    <lineage>
        <taxon>Eukaryota</taxon>
        <taxon>Fungi</taxon>
        <taxon>Dikarya</taxon>
        <taxon>Basidiomycota</taxon>
        <taxon>Agaricomycotina</taxon>
        <taxon>Agaricomycetes</taxon>
        <taxon>Agaricomycetidae</taxon>
        <taxon>Agaricales</taxon>
        <taxon>Agaricineae</taxon>
        <taxon>Psathyrellaceae</taxon>
        <taxon>Coprinopsis</taxon>
    </lineage>
</organism>
<name>A0A5C3KUA0_COPMA</name>
<evidence type="ECO:0000313" key="1">
    <source>
        <dbReference type="EMBL" id="TFK24201.1"/>
    </source>
</evidence>
<dbReference type="AlphaFoldDB" id="A0A5C3KUA0"/>
<keyword evidence="2" id="KW-1185">Reference proteome</keyword>
<protein>
    <submittedName>
        <fullName evidence="1">Uncharacterized protein</fullName>
    </submittedName>
</protein>
<evidence type="ECO:0000313" key="2">
    <source>
        <dbReference type="Proteomes" id="UP000307440"/>
    </source>
</evidence>
<dbReference type="Proteomes" id="UP000307440">
    <property type="component" value="Unassembled WGS sequence"/>
</dbReference>
<reference evidence="1 2" key="1">
    <citation type="journal article" date="2019" name="Nat. Ecol. Evol.">
        <title>Megaphylogeny resolves global patterns of mushroom evolution.</title>
        <authorList>
            <person name="Varga T."/>
            <person name="Krizsan K."/>
            <person name="Foldi C."/>
            <person name="Dima B."/>
            <person name="Sanchez-Garcia M."/>
            <person name="Sanchez-Ramirez S."/>
            <person name="Szollosi G.J."/>
            <person name="Szarkandi J.G."/>
            <person name="Papp V."/>
            <person name="Albert L."/>
            <person name="Andreopoulos W."/>
            <person name="Angelini C."/>
            <person name="Antonin V."/>
            <person name="Barry K.W."/>
            <person name="Bougher N.L."/>
            <person name="Buchanan P."/>
            <person name="Buyck B."/>
            <person name="Bense V."/>
            <person name="Catcheside P."/>
            <person name="Chovatia M."/>
            <person name="Cooper J."/>
            <person name="Damon W."/>
            <person name="Desjardin D."/>
            <person name="Finy P."/>
            <person name="Geml J."/>
            <person name="Haridas S."/>
            <person name="Hughes K."/>
            <person name="Justo A."/>
            <person name="Karasinski D."/>
            <person name="Kautmanova I."/>
            <person name="Kiss B."/>
            <person name="Kocsube S."/>
            <person name="Kotiranta H."/>
            <person name="LaButti K.M."/>
            <person name="Lechner B.E."/>
            <person name="Liimatainen K."/>
            <person name="Lipzen A."/>
            <person name="Lukacs Z."/>
            <person name="Mihaltcheva S."/>
            <person name="Morgado L.N."/>
            <person name="Niskanen T."/>
            <person name="Noordeloos M.E."/>
            <person name="Ohm R.A."/>
            <person name="Ortiz-Santana B."/>
            <person name="Ovrebo C."/>
            <person name="Racz N."/>
            <person name="Riley R."/>
            <person name="Savchenko A."/>
            <person name="Shiryaev A."/>
            <person name="Soop K."/>
            <person name="Spirin V."/>
            <person name="Szebenyi C."/>
            <person name="Tomsovsky M."/>
            <person name="Tulloss R.E."/>
            <person name="Uehling J."/>
            <person name="Grigoriev I.V."/>
            <person name="Vagvolgyi C."/>
            <person name="Papp T."/>
            <person name="Martin F.M."/>
            <person name="Miettinen O."/>
            <person name="Hibbett D.S."/>
            <person name="Nagy L.G."/>
        </authorList>
    </citation>
    <scope>NUCLEOTIDE SEQUENCE [LARGE SCALE GENOMIC DNA]</scope>
    <source>
        <strain evidence="1 2">CBS 121175</strain>
    </source>
</reference>
<proteinExistence type="predicted"/>
<sequence>MILPPIEHSFTWGNSSQRPRRKYTQYASTVAPTLHTLGCPGDIYIVVSIIGSVVLPVAIYTRGAHCWTQWLDHSDRPHYPESPFQDRVLGIAKPGTSRRIFSWLPNRHDSHLGEYCTIEQEAMDVVQSVYLSSADVASHGSFSNSPPNPVHHQVFHFKHLRPEDFDGADNRAQVDQDFIALTPVPQAQASSWDSR</sequence>